<sequence>MNSIHLVGLGQNPASLSSEAQDIVHHAQVLCSGRLLLDDLYSEHPAEKIAITAPLEKVYEQLEDALHQNKTVVVLADGDPLFYSIGAPLIERFGPDMVQIYPGISSLQRAAAQLRIPWQGIPCVSLHGRDDYSPLFSRLRNEKYVAVLTDKHNIPSAIAHRIAEKCPDMHEMWVLEDLGGPQENVSHHSLEQASQTSFHAKNIVIIEKVKEPEVQLTVGTPDESFVHEKGLITKSPIRAAGLGALQLRPGQVMWDLGAGCGSVGLEASLLLGAGRVYAIEKNARRIPMIRDNIRRMGAFSVELTHGTAPDGLDELPDPDRIFMGGGLGGDNGELMDCVTSRLRPGGRLVIHTILLDSLHQGRKYCEELGWECSITMMQASESSPLAGDLRLVGLNPVFIFSAQKPHSR</sequence>
<evidence type="ECO:0000256" key="4">
    <source>
        <dbReference type="ARBA" id="ARBA00022679"/>
    </source>
</evidence>
<dbReference type="OrthoDB" id="9787825at2"/>
<dbReference type="GO" id="GO:0032259">
    <property type="term" value="P:methylation"/>
    <property type="evidence" value="ECO:0007669"/>
    <property type="project" value="UniProtKB-KW"/>
</dbReference>
<dbReference type="InterPro" id="IPR014008">
    <property type="entry name" value="Cbl_synth_MTase_CbiT"/>
</dbReference>
<dbReference type="SUPFAM" id="SSF53335">
    <property type="entry name" value="S-adenosyl-L-methionine-dependent methyltransferases"/>
    <property type="match status" value="1"/>
</dbReference>
<evidence type="ECO:0000256" key="2">
    <source>
        <dbReference type="ARBA" id="ARBA00022573"/>
    </source>
</evidence>
<organism evidence="7 8">
    <name type="scientific">Desulfobaculum bizertense DSM 18034</name>
    <dbReference type="NCBI Taxonomy" id="1121442"/>
    <lineage>
        <taxon>Bacteria</taxon>
        <taxon>Pseudomonadati</taxon>
        <taxon>Thermodesulfobacteriota</taxon>
        <taxon>Desulfovibrionia</taxon>
        <taxon>Desulfovibrionales</taxon>
        <taxon>Desulfovibrionaceae</taxon>
        <taxon>Desulfobaculum</taxon>
    </lineage>
</organism>
<dbReference type="InterPro" id="IPR006365">
    <property type="entry name" value="Cbl_synth_CobL"/>
</dbReference>
<dbReference type="AlphaFoldDB" id="A0A1T4WC13"/>
<keyword evidence="3 7" id="KW-0489">Methyltransferase</keyword>
<evidence type="ECO:0000259" key="6">
    <source>
        <dbReference type="Pfam" id="PF00590"/>
    </source>
</evidence>
<dbReference type="PANTHER" id="PTHR43182">
    <property type="entry name" value="COBALT-PRECORRIN-6B C(15)-METHYLTRANSFERASE (DECARBOXYLATING)"/>
    <property type="match status" value="1"/>
</dbReference>
<keyword evidence="4 7" id="KW-0808">Transferase</keyword>
<evidence type="ECO:0000256" key="5">
    <source>
        <dbReference type="ARBA" id="ARBA00022691"/>
    </source>
</evidence>
<dbReference type="GO" id="GO:0009236">
    <property type="term" value="P:cobalamin biosynthetic process"/>
    <property type="evidence" value="ECO:0007669"/>
    <property type="project" value="UniProtKB-UniPathway"/>
</dbReference>
<dbReference type="InterPro" id="IPR000878">
    <property type="entry name" value="4pyrrol_Mease"/>
</dbReference>
<evidence type="ECO:0000256" key="3">
    <source>
        <dbReference type="ARBA" id="ARBA00022603"/>
    </source>
</evidence>
<keyword evidence="2" id="KW-0169">Cobalamin biosynthesis</keyword>
<comment type="pathway">
    <text evidence="1">Cofactor biosynthesis; adenosylcobalamin biosynthesis.</text>
</comment>
<dbReference type="Pfam" id="PF01135">
    <property type="entry name" value="PCMT"/>
    <property type="match status" value="1"/>
</dbReference>
<accession>A0A1T4WC13</accession>
<dbReference type="CDD" id="cd02440">
    <property type="entry name" value="AdoMet_MTases"/>
    <property type="match status" value="1"/>
</dbReference>
<dbReference type="Gene3D" id="3.30.950.10">
    <property type="entry name" value="Methyltransferase, Cobalt-precorrin-4 Transmethylase, Domain 2"/>
    <property type="match status" value="1"/>
</dbReference>
<protein>
    <submittedName>
        <fullName evidence="7">Precorrin-6Y C5,15-methyltransferase (Decarboxylating)</fullName>
    </submittedName>
</protein>
<dbReference type="PANTHER" id="PTHR43182:SF1">
    <property type="entry name" value="COBALT-PRECORRIN-7 C(5)-METHYLTRANSFERASE"/>
    <property type="match status" value="1"/>
</dbReference>
<dbReference type="InterPro" id="IPR012818">
    <property type="entry name" value="CbiE"/>
</dbReference>
<feature type="domain" description="Tetrapyrrole methylase" evidence="6">
    <location>
        <begin position="4"/>
        <end position="192"/>
    </location>
</feature>
<proteinExistence type="predicted"/>
<dbReference type="NCBIfam" id="TIGR02469">
    <property type="entry name" value="CbiT"/>
    <property type="match status" value="1"/>
</dbReference>
<dbReference type="InterPro" id="IPR050714">
    <property type="entry name" value="Cobalamin_biosynth_MTase"/>
</dbReference>
<dbReference type="InterPro" id="IPR014777">
    <property type="entry name" value="4pyrrole_Mease_sub1"/>
</dbReference>
<keyword evidence="8" id="KW-1185">Reference proteome</keyword>
<dbReference type="Pfam" id="PF00590">
    <property type="entry name" value="TP_methylase"/>
    <property type="match status" value="1"/>
</dbReference>
<dbReference type="UniPathway" id="UPA00148"/>
<keyword evidence="5" id="KW-0949">S-adenosyl-L-methionine</keyword>
<dbReference type="InterPro" id="IPR035996">
    <property type="entry name" value="4pyrrol_Methylase_sf"/>
</dbReference>
<evidence type="ECO:0000313" key="8">
    <source>
        <dbReference type="Proteomes" id="UP000189733"/>
    </source>
</evidence>
<evidence type="ECO:0000256" key="1">
    <source>
        <dbReference type="ARBA" id="ARBA00004953"/>
    </source>
</evidence>
<dbReference type="Gene3D" id="3.40.1010.10">
    <property type="entry name" value="Cobalt-precorrin-4 Transmethylase, Domain 1"/>
    <property type="match status" value="1"/>
</dbReference>
<gene>
    <name evidence="7" type="ORF">SAMN02745702_02051</name>
</gene>
<name>A0A1T4WC13_9BACT</name>
<evidence type="ECO:0000313" key="7">
    <source>
        <dbReference type="EMBL" id="SKA74836.1"/>
    </source>
</evidence>
<reference evidence="7 8" key="1">
    <citation type="submission" date="2017-02" db="EMBL/GenBank/DDBJ databases">
        <authorList>
            <person name="Peterson S.W."/>
        </authorList>
    </citation>
    <scope>NUCLEOTIDE SEQUENCE [LARGE SCALE GENOMIC DNA]</scope>
    <source>
        <strain evidence="7 8">DSM 18034</strain>
    </source>
</reference>
<dbReference type="Proteomes" id="UP000189733">
    <property type="component" value="Unassembled WGS sequence"/>
</dbReference>
<dbReference type="NCBIfam" id="TIGR02467">
    <property type="entry name" value="CbiE"/>
    <property type="match status" value="1"/>
</dbReference>
<dbReference type="SUPFAM" id="SSF53790">
    <property type="entry name" value="Tetrapyrrole methylase"/>
    <property type="match status" value="1"/>
</dbReference>
<dbReference type="RefSeq" id="WP_078685328.1">
    <property type="nucleotide sequence ID" value="NZ_FUYA01000006.1"/>
</dbReference>
<dbReference type="EMBL" id="FUYA01000006">
    <property type="protein sequence ID" value="SKA74836.1"/>
    <property type="molecule type" value="Genomic_DNA"/>
</dbReference>
<dbReference type="PIRSF" id="PIRSF036428">
    <property type="entry name" value="CobL"/>
    <property type="match status" value="1"/>
</dbReference>
<dbReference type="CDD" id="cd11644">
    <property type="entry name" value="Precorrin-6Y-MT"/>
    <property type="match status" value="1"/>
</dbReference>
<dbReference type="STRING" id="1121442.SAMN02745702_02051"/>
<dbReference type="GO" id="GO:0008276">
    <property type="term" value="F:protein methyltransferase activity"/>
    <property type="evidence" value="ECO:0007669"/>
    <property type="project" value="InterPro"/>
</dbReference>
<dbReference type="InterPro" id="IPR029063">
    <property type="entry name" value="SAM-dependent_MTases_sf"/>
</dbReference>
<dbReference type="Gene3D" id="3.40.50.150">
    <property type="entry name" value="Vaccinia Virus protein VP39"/>
    <property type="match status" value="1"/>
</dbReference>
<dbReference type="InterPro" id="IPR014776">
    <property type="entry name" value="4pyrrole_Mease_sub2"/>
</dbReference>